<evidence type="ECO:0000256" key="1">
    <source>
        <dbReference type="SAM" id="Coils"/>
    </source>
</evidence>
<evidence type="ECO:0000313" key="2">
    <source>
        <dbReference type="Proteomes" id="UP000694844"/>
    </source>
</evidence>
<dbReference type="SUPFAM" id="SSF47986">
    <property type="entry name" value="DEATH domain"/>
    <property type="match status" value="1"/>
</dbReference>
<accession>A0A8B8EXU2</accession>
<protein>
    <submittedName>
        <fullName evidence="3">Cilia- and flagella-associated protein 57-like isoform X1</fullName>
    </submittedName>
</protein>
<dbReference type="Gene3D" id="1.10.533.10">
    <property type="entry name" value="Death Domain, Fas"/>
    <property type="match status" value="1"/>
</dbReference>
<dbReference type="OrthoDB" id="6150834at2759"/>
<dbReference type="CDD" id="cd01671">
    <property type="entry name" value="CARD"/>
    <property type="match status" value="1"/>
</dbReference>
<feature type="coiled-coil region" evidence="1">
    <location>
        <begin position="420"/>
        <end position="468"/>
    </location>
</feature>
<dbReference type="AlphaFoldDB" id="A0A8B8EXU2"/>
<dbReference type="RefSeq" id="XP_022344850.1">
    <property type="nucleotide sequence ID" value="XM_022489142.1"/>
</dbReference>
<organism evidence="2 3">
    <name type="scientific">Crassostrea virginica</name>
    <name type="common">Eastern oyster</name>
    <dbReference type="NCBI Taxonomy" id="6565"/>
    <lineage>
        <taxon>Eukaryota</taxon>
        <taxon>Metazoa</taxon>
        <taxon>Spiralia</taxon>
        <taxon>Lophotrochozoa</taxon>
        <taxon>Mollusca</taxon>
        <taxon>Bivalvia</taxon>
        <taxon>Autobranchia</taxon>
        <taxon>Pteriomorphia</taxon>
        <taxon>Ostreida</taxon>
        <taxon>Ostreoidea</taxon>
        <taxon>Ostreidae</taxon>
        <taxon>Crassostrea</taxon>
    </lineage>
</organism>
<dbReference type="InterPro" id="IPR011029">
    <property type="entry name" value="DEATH-like_dom_sf"/>
</dbReference>
<gene>
    <name evidence="3" type="primary">LOC111137612</name>
</gene>
<keyword evidence="1" id="KW-0175">Coiled coil</keyword>
<dbReference type="GeneID" id="111137612"/>
<feature type="coiled-coil region" evidence="1">
    <location>
        <begin position="180"/>
        <end position="288"/>
    </location>
</feature>
<reference evidence="3" key="1">
    <citation type="submission" date="2025-08" db="UniProtKB">
        <authorList>
            <consortium name="RefSeq"/>
        </authorList>
    </citation>
    <scope>IDENTIFICATION</scope>
    <source>
        <tissue evidence="3">Whole sample</tissue>
    </source>
</reference>
<evidence type="ECO:0000313" key="3">
    <source>
        <dbReference type="RefSeq" id="XP_022344850.1"/>
    </source>
</evidence>
<dbReference type="KEGG" id="cvn:111137612"/>
<dbReference type="Proteomes" id="UP000694844">
    <property type="component" value="Chromosome 5"/>
</dbReference>
<sequence length="595" mass="68863">MDDRYRHIMKLHRPFLTKNIIWTADFEKALKTEGLLPDSVQRATQEAKTREDKVGCVLDVLPIRGVSDSYGKFCDVLQKCGHDFLADFLRDEGNLDTDDDGVNDEDLTLVEKIDKMIKDRETKKDQDVLATKFDSREMFKRLPFLDRLRANEKEGIERFFVDKLRNEALKMVWKDDVRDKEKAVEARRKLIEQNDQHRTEAEKWHVILKKKNSEIEENKLEIKGLLAQIKNLEGSVKEISSKHKGDVSSQLRFNQANENQLQKAKDKLSNAEATLRDVRKKLNEALQSRPRRLTQKQEVELHVNEFAFISEDIDRLMEKHEELKTIGLKYFDLCEQRDYCLTHMGHEPGLDAPSLIDAYREYAVKTEETMTELQSKVAEYGEIVEISKKRAQDEDKKKNAFQMGATVWQSAIMNVMRNQLQDVKLENRKKDTRLQLLESENSKSKSRIAELEKELKKLRNSKSISSQERLSVQDLNGALSISTDRSDRLDDFEYENKRPKSRETVLPQIHKQVFPGPQYTVQVSTNGRKASDGQRKLGMPSNKYSAFPEGLTTAPIRFESKSQNKVVSKSISGLGDLKALNSRNKFEKSLNPIRN</sequence>
<keyword evidence="2" id="KW-1185">Reference proteome</keyword>
<name>A0A8B8EXU2_CRAVI</name>
<proteinExistence type="predicted"/>